<protein>
    <submittedName>
        <fullName evidence="1">Uncharacterized protein</fullName>
    </submittedName>
</protein>
<evidence type="ECO:0000313" key="1">
    <source>
        <dbReference type="EMBL" id="HEW53283.1"/>
    </source>
</evidence>
<dbReference type="EMBL" id="DSGT01000009">
    <property type="protein sequence ID" value="HEW53283.1"/>
    <property type="molecule type" value="Genomic_DNA"/>
</dbReference>
<gene>
    <name evidence="1" type="ORF">ENO77_03860</name>
</gene>
<organism evidence="1">
    <name type="scientific">Ignisphaera aggregans</name>
    <dbReference type="NCBI Taxonomy" id="334771"/>
    <lineage>
        <taxon>Archaea</taxon>
        <taxon>Thermoproteota</taxon>
        <taxon>Thermoprotei</taxon>
        <taxon>Desulfurococcales</taxon>
        <taxon>Desulfurococcaceae</taxon>
        <taxon>Ignisphaera</taxon>
    </lineage>
</organism>
<comment type="caution">
    <text evidence="1">The sequence shown here is derived from an EMBL/GenBank/DDBJ whole genome shotgun (WGS) entry which is preliminary data.</text>
</comment>
<accession>A0A7C2Z1T9</accession>
<name>A0A7C2Z1T9_9CREN</name>
<reference evidence="1" key="1">
    <citation type="journal article" date="2020" name="mSystems">
        <title>Genome- and Community-Level Interaction Insights into Carbon Utilization and Element Cycling Functions of Hydrothermarchaeota in Hydrothermal Sediment.</title>
        <authorList>
            <person name="Zhou Z."/>
            <person name="Liu Y."/>
            <person name="Xu W."/>
            <person name="Pan J."/>
            <person name="Luo Z.H."/>
            <person name="Li M."/>
        </authorList>
    </citation>
    <scope>NUCLEOTIDE SEQUENCE [LARGE SCALE GENOMIC DNA]</scope>
    <source>
        <strain evidence="1">SpSt-16</strain>
    </source>
</reference>
<proteinExistence type="predicted"/>
<dbReference type="AlphaFoldDB" id="A0A7C2Z1T9"/>
<sequence length="251" mass="27833">MDGDGSDKDSDSLVLSSNHREKREALLKWLEEKLASKGFNVSRDAVVKGSIVKHRFDILAEQEVIPGLRLRLGILVVGDREVDENIVERLIAWREELFIDKIAIVPMKGVKPEALEIASRYGIDLITPDWGIISAMGIEREVAEGIAKTYSYIEPVLDAGRVVELVKKELRHQLFRRPKVELSGLTLVYLPLVVADVKSSRVDEASGEVEILTGRVVVDGIRGFAIRSKNSSIGVDEDIGNIVERSAGDCY</sequence>